<dbReference type="Proteomes" id="UP000177122">
    <property type="component" value="Unassembled WGS sequence"/>
</dbReference>
<feature type="transmembrane region" description="Helical" evidence="1">
    <location>
        <begin position="233"/>
        <end position="258"/>
    </location>
</feature>
<protein>
    <submittedName>
        <fullName evidence="2">Uncharacterized protein</fullName>
    </submittedName>
</protein>
<keyword evidence="1" id="KW-0812">Transmembrane</keyword>
<feature type="transmembrane region" description="Helical" evidence="1">
    <location>
        <begin position="345"/>
        <end position="369"/>
    </location>
</feature>
<organism evidence="2 3">
    <name type="scientific">Candidatus Lloydbacteria bacterium RIFCSPHIGHO2_01_FULL_49_22</name>
    <dbReference type="NCBI Taxonomy" id="1798658"/>
    <lineage>
        <taxon>Bacteria</taxon>
        <taxon>Candidatus Lloydiibacteriota</taxon>
    </lineage>
</organism>
<feature type="transmembrane region" description="Helical" evidence="1">
    <location>
        <begin position="128"/>
        <end position="147"/>
    </location>
</feature>
<evidence type="ECO:0000313" key="3">
    <source>
        <dbReference type="Proteomes" id="UP000177122"/>
    </source>
</evidence>
<evidence type="ECO:0000256" key="1">
    <source>
        <dbReference type="SAM" id="Phobius"/>
    </source>
</evidence>
<feature type="transmembrane region" description="Helical" evidence="1">
    <location>
        <begin position="294"/>
        <end position="315"/>
    </location>
</feature>
<accession>A0A1G2CY63</accession>
<comment type="caution">
    <text evidence="2">The sequence shown here is derived from an EMBL/GenBank/DDBJ whole genome shotgun (WGS) entry which is preliminary data.</text>
</comment>
<name>A0A1G2CY63_9BACT</name>
<sequence length="792" mass="84089">MKLYYYSIAHKKFKPLFRNSADTAENQKIDRFNSTSRGFLPIAWALWAGGSYVAAKLFGGAALDAAGNAALALLEMLAQAIFWAAGLFLEGCGLLLDMAIQSTIDSNMYSSLQVINVGWTTVRDFSNMFFIFALLYIAIKTILGMGGSSTKRWVANLILAAILINFSLFATKVVIDAGNVLAMGFWSKMEMGKVPGDSSAAQHLLGALKLQSIADFKDKDGNTIPGIQPINRILIYIGGALVMLVAGYVFLAGAIMMIIRTVTLIFLMIVSPFAFLSFALPVGGGFSQKWLSKLIGNAFVAPAFLAMLYLVIIIINGVDLNTLGGAKGLKWGAALAGDPGSLPIIYNYVLMIILLLASLTVANAVSAGAGDSGSRWAKRGLGYGAAAGFGAAGAVGRQTAGRAGRSKLQNEKWVAEQNKLIAKGGMKDAKIGDKFAARSANLKLAAAEKASKGTYDIRNAPMKGLGVGAALGAVGIQTGAGSKRSYATTGGAEGSLSYKGVGGYVGTENEKALIATAKARFPNDPTAQQAYLKQRGVDITNKPGEIIADAKRNDATRKELNKGIALAKSKEEIAEHAKAEKERINDIETKRTAAIKDAKTDEEKLAINKSADDEVIRITKEVSEEMKKAMQGLTSIDRAKLAEDHYESVAFARNLTKADLHAIQRKAVSEDGYKAGVTEKLTKSVAIGGREEVVNYMNSPEGKSSLFEMGTIQESDMKNYQRNIARAAKTKSGDALKIDLGAAKLRSAETEARLAAAKATGISTKIGDAQKAHDAAEASEKSIQDNLNKLAS</sequence>
<proteinExistence type="predicted"/>
<keyword evidence="1" id="KW-1133">Transmembrane helix</keyword>
<dbReference type="AlphaFoldDB" id="A0A1G2CY63"/>
<feature type="transmembrane region" description="Helical" evidence="1">
    <location>
        <begin position="80"/>
        <end position="100"/>
    </location>
</feature>
<dbReference type="EMBL" id="MHLI01000004">
    <property type="protein sequence ID" value="OGZ06207.1"/>
    <property type="molecule type" value="Genomic_DNA"/>
</dbReference>
<feature type="transmembrane region" description="Helical" evidence="1">
    <location>
        <begin position="153"/>
        <end position="175"/>
    </location>
</feature>
<feature type="transmembrane region" description="Helical" evidence="1">
    <location>
        <begin position="264"/>
        <end position="282"/>
    </location>
</feature>
<keyword evidence="1" id="KW-0472">Membrane</keyword>
<feature type="transmembrane region" description="Helical" evidence="1">
    <location>
        <begin position="38"/>
        <end position="60"/>
    </location>
</feature>
<gene>
    <name evidence="2" type="ORF">A2845_00145</name>
</gene>
<evidence type="ECO:0000313" key="2">
    <source>
        <dbReference type="EMBL" id="OGZ06207.1"/>
    </source>
</evidence>
<reference evidence="2 3" key="1">
    <citation type="journal article" date="2016" name="Nat. Commun.">
        <title>Thousands of microbial genomes shed light on interconnected biogeochemical processes in an aquifer system.</title>
        <authorList>
            <person name="Anantharaman K."/>
            <person name="Brown C.T."/>
            <person name="Hug L.A."/>
            <person name="Sharon I."/>
            <person name="Castelle C.J."/>
            <person name="Probst A.J."/>
            <person name="Thomas B.C."/>
            <person name="Singh A."/>
            <person name="Wilkins M.J."/>
            <person name="Karaoz U."/>
            <person name="Brodie E.L."/>
            <person name="Williams K.H."/>
            <person name="Hubbard S.S."/>
            <person name="Banfield J.F."/>
        </authorList>
    </citation>
    <scope>NUCLEOTIDE SEQUENCE [LARGE SCALE GENOMIC DNA]</scope>
</reference>